<reference evidence="1" key="1">
    <citation type="submission" date="2022-04" db="EMBL/GenBank/DDBJ databases">
        <title>Chromosome-scale genome assembly of Holotrichia oblita Faldermann.</title>
        <authorList>
            <person name="Rongchong L."/>
        </authorList>
    </citation>
    <scope>NUCLEOTIDE SEQUENCE</scope>
    <source>
        <strain evidence="1">81SQS9</strain>
    </source>
</reference>
<organism evidence="1 2">
    <name type="scientific">Holotrichia oblita</name>
    <name type="common">Chafer beetle</name>
    <dbReference type="NCBI Taxonomy" id="644536"/>
    <lineage>
        <taxon>Eukaryota</taxon>
        <taxon>Metazoa</taxon>
        <taxon>Ecdysozoa</taxon>
        <taxon>Arthropoda</taxon>
        <taxon>Hexapoda</taxon>
        <taxon>Insecta</taxon>
        <taxon>Pterygota</taxon>
        <taxon>Neoptera</taxon>
        <taxon>Endopterygota</taxon>
        <taxon>Coleoptera</taxon>
        <taxon>Polyphaga</taxon>
        <taxon>Scarabaeiformia</taxon>
        <taxon>Scarabaeidae</taxon>
        <taxon>Melolonthinae</taxon>
        <taxon>Holotrichia</taxon>
    </lineage>
</organism>
<accession>A0ACB9TGH2</accession>
<sequence length="172" mass="20173">MMNRNIYYYYYDGDAEKDSNRIFEDTQEGFIKNFEITNEQDTNNVETIIIEMHSETNSHKVDKNTNEYTAQNDRGASTSQMLRTPVNPKLKKGQKETWVQRRRPQMSKTENVAKKYEEVAEIKKSVLQLQENILKAQQENLKLEESSNQKELEKGGGRVLITQKESAIRYKN</sequence>
<proteinExistence type="predicted"/>
<protein>
    <submittedName>
        <fullName evidence="1">Uncharacterized protein</fullName>
    </submittedName>
</protein>
<dbReference type="EMBL" id="CM043017">
    <property type="protein sequence ID" value="KAI4465873.1"/>
    <property type="molecule type" value="Genomic_DNA"/>
</dbReference>
<dbReference type="Proteomes" id="UP001056778">
    <property type="component" value="Chromosome 3"/>
</dbReference>
<evidence type="ECO:0000313" key="1">
    <source>
        <dbReference type="EMBL" id="KAI4465873.1"/>
    </source>
</evidence>
<keyword evidence="2" id="KW-1185">Reference proteome</keyword>
<gene>
    <name evidence="1" type="ORF">MML48_3g00019522</name>
</gene>
<comment type="caution">
    <text evidence="1">The sequence shown here is derived from an EMBL/GenBank/DDBJ whole genome shotgun (WGS) entry which is preliminary data.</text>
</comment>
<name>A0ACB9TGH2_HOLOL</name>
<evidence type="ECO:0000313" key="2">
    <source>
        <dbReference type="Proteomes" id="UP001056778"/>
    </source>
</evidence>